<keyword evidence="2" id="KW-1185">Reference proteome</keyword>
<gene>
    <name evidence="1" type="ORF">LY89DRAFT_428184</name>
</gene>
<dbReference type="KEGG" id="psco:LY89DRAFT_428184"/>
<dbReference type="EMBL" id="KQ947408">
    <property type="protein sequence ID" value="KUJ21160.1"/>
    <property type="molecule type" value="Genomic_DNA"/>
</dbReference>
<protein>
    <recommendedName>
        <fullName evidence="3">Fungal N-terminal domain-containing protein</fullName>
    </recommendedName>
</protein>
<dbReference type="RefSeq" id="XP_018075515.1">
    <property type="nucleotide sequence ID" value="XM_018207451.1"/>
</dbReference>
<sequence length="157" mass="17384">MVDPISITTGVLSLLGTCYKIVSATKAFHDGMVIVDVKVTGLLSDVESFAQALQGLYNTLEEERVKATFQSTGHIGNLWMNLSKTITDGQNTLVQLQSTLDKINKTVGILDNARKQLRLNSSMAELAMFQQQIRSYRDTIQLTLQTFILYVSLPSVI</sequence>
<dbReference type="AlphaFoldDB" id="A0A194XLN7"/>
<name>A0A194XLN7_MOLSC</name>
<dbReference type="OrthoDB" id="195446at2759"/>
<accession>A0A194XLN7</accession>
<evidence type="ECO:0008006" key="3">
    <source>
        <dbReference type="Google" id="ProtNLM"/>
    </source>
</evidence>
<dbReference type="STRING" id="149040.A0A194XLN7"/>
<organism evidence="1 2">
    <name type="scientific">Mollisia scopiformis</name>
    <name type="common">Conifer needle endophyte fungus</name>
    <name type="synonym">Phialocephala scopiformis</name>
    <dbReference type="NCBI Taxonomy" id="149040"/>
    <lineage>
        <taxon>Eukaryota</taxon>
        <taxon>Fungi</taxon>
        <taxon>Dikarya</taxon>
        <taxon>Ascomycota</taxon>
        <taxon>Pezizomycotina</taxon>
        <taxon>Leotiomycetes</taxon>
        <taxon>Helotiales</taxon>
        <taxon>Mollisiaceae</taxon>
        <taxon>Mollisia</taxon>
    </lineage>
</organism>
<reference evidence="1 2" key="1">
    <citation type="submission" date="2015-10" db="EMBL/GenBank/DDBJ databases">
        <title>Full genome of DAOMC 229536 Phialocephala scopiformis, a fungal endophyte of spruce producing the potent anti-insectan compound rugulosin.</title>
        <authorList>
            <consortium name="DOE Joint Genome Institute"/>
            <person name="Walker A.K."/>
            <person name="Frasz S.L."/>
            <person name="Seifert K.A."/>
            <person name="Miller J.D."/>
            <person name="Mondo S.J."/>
            <person name="Labutti K."/>
            <person name="Lipzen A."/>
            <person name="Dockter R."/>
            <person name="Kennedy M."/>
            <person name="Grigoriev I.V."/>
            <person name="Spatafora J.W."/>
        </authorList>
    </citation>
    <scope>NUCLEOTIDE SEQUENCE [LARGE SCALE GENOMIC DNA]</scope>
    <source>
        <strain evidence="1 2">CBS 120377</strain>
    </source>
</reference>
<evidence type="ECO:0000313" key="1">
    <source>
        <dbReference type="EMBL" id="KUJ21160.1"/>
    </source>
</evidence>
<proteinExistence type="predicted"/>
<dbReference type="GeneID" id="28817177"/>
<dbReference type="InParanoid" id="A0A194XLN7"/>
<dbReference type="Proteomes" id="UP000070700">
    <property type="component" value="Unassembled WGS sequence"/>
</dbReference>
<evidence type="ECO:0000313" key="2">
    <source>
        <dbReference type="Proteomes" id="UP000070700"/>
    </source>
</evidence>